<proteinExistence type="predicted"/>
<comment type="caution">
    <text evidence="3">The sequence shown here is derived from an EMBL/GenBank/DDBJ whole genome shotgun (WGS) entry which is preliminary data.</text>
</comment>
<dbReference type="Proteomes" id="UP001232973">
    <property type="component" value="Unassembled WGS sequence"/>
</dbReference>
<dbReference type="PROSITE" id="PS50943">
    <property type="entry name" value="HTH_CROC1"/>
    <property type="match status" value="1"/>
</dbReference>
<name>A0ABT9XIW3_9BACL</name>
<dbReference type="InterPro" id="IPR050807">
    <property type="entry name" value="TransReg_Diox_bact_type"/>
</dbReference>
<keyword evidence="4" id="KW-1185">Reference proteome</keyword>
<dbReference type="SMART" id="SM00530">
    <property type="entry name" value="HTH_XRE"/>
    <property type="match status" value="1"/>
</dbReference>
<dbReference type="EMBL" id="JAUSTP010000010">
    <property type="protein sequence ID" value="MDQ0189723.1"/>
    <property type="molecule type" value="Genomic_DNA"/>
</dbReference>
<reference evidence="3 4" key="1">
    <citation type="submission" date="2023-07" db="EMBL/GenBank/DDBJ databases">
        <title>Genomic Encyclopedia of Type Strains, Phase IV (KMG-IV): sequencing the most valuable type-strain genomes for metagenomic binning, comparative biology and taxonomic classification.</title>
        <authorList>
            <person name="Goeker M."/>
        </authorList>
    </citation>
    <scope>NUCLEOTIDE SEQUENCE [LARGE SCALE GENOMIC DNA]</scope>
    <source>
        <strain evidence="3 4">DSM 4006</strain>
    </source>
</reference>
<dbReference type="CDD" id="cd00093">
    <property type="entry name" value="HTH_XRE"/>
    <property type="match status" value="1"/>
</dbReference>
<organism evidence="3 4">
    <name type="scientific">Alicyclobacillus cycloheptanicus</name>
    <dbReference type="NCBI Taxonomy" id="1457"/>
    <lineage>
        <taxon>Bacteria</taxon>
        <taxon>Bacillati</taxon>
        <taxon>Bacillota</taxon>
        <taxon>Bacilli</taxon>
        <taxon>Bacillales</taxon>
        <taxon>Alicyclobacillaceae</taxon>
        <taxon>Alicyclobacillus</taxon>
    </lineage>
</organism>
<dbReference type="PANTHER" id="PTHR46797:SF1">
    <property type="entry name" value="METHYLPHOSPHONATE SYNTHASE"/>
    <property type="match status" value="1"/>
</dbReference>
<protein>
    <submittedName>
        <fullName evidence="3">Transcriptional regulator with XRE-family HTH domain</fullName>
    </submittedName>
</protein>
<dbReference type="PANTHER" id="PTHR46797">
    <property type="entry name" value="HTH-TYPE TRANSCRIPTIONAL REGULATOR"/>
    <property type="match status" value="1"/>
</dbReference>
<sequence>MASIAEKVRKLRAQRGWTLKQLSAYTRVSISHLDAIEKGTRKSPSFQIMVQLADAFEVPIAYFRDDVAVSDHPSAADHAVQAAPAPQTDTALQGDAALSRLYDADTRRFIVSEQARPYVALAKQLAEQSQSAPALDTSALLQVIAAFIRDRETSYES</sequence>
<dbReference type="Gene3D" id="1.10.260.40">
    <property type="entry name" value="lambda repressor-like DNA-binding domains"/>
    <property type="match status" value="1"/>
</dbReference>
<keyword evidence="1" id="KW-0238">DNA-binding</keyword>
<evidence type="ECO:0000313" key="4">
    <source>
        <dbReference type="Proteomes" id="UP001232973"/>
    </source>
</evidence>
<accession>A0ABT9XIW3</accession>
<dbReference type="RefSeq" id="WP_274456712.1">
    <property type="nucleotide sequence ID" value="NZ_CP067097.1"/>
</dbReference>
<evidence type="ECO:0000259" key="2">
    <source>
        <dbReference type="PROSITE" id="PS50943"/>
    </source>
</evidence>
<gene>
    <name evidence="3" type="ORF">J2S03_001570</name>
</gene>
<evidence type="ECO:0000313" key="3">
    <source>
        <dbReference type="EMBL" id="MDQ0189723.1"/>
    </source>
</evidence>
<dbReference type="InterPro" id="IPR001387">
    <property type="entry name" value="Cro/C1-type_HTH"/>
</dbReference>
<dbReference type="Pfam" id="PF01381">
    <property type="entry name" value="HTH_3"/>
    <property type="match status" value="1"/>
</dbReference>
<feature type="domain" description="HTH cro/C1-type" evidence="2">
    <location>
        <begin position="8"/>
        <end position="63"/>
    </location>
</feature>
<evidence type="ECO:0000256" key="1">
    <source>
        <dbReference type="ARBA" id="ARBA00023125"/>
    </source>
</evidence>
<dbReference type="InterPro" id="IPR010982">
    <property type="entry name" value="Lambda_DNA-bd_dom_sf"/>
</dbReference>
<dbReference type="SUPFAM" id="SSF47413">
    <property type="entry name" value="lambda repressor-like DNA-binding domains"/>
    <property type="match status" value="1"/>
</dbReference>